<evidence type="ECO:0000256" key="1">
    <source>
        <dbReference type="SAM" id="Phobius"/>
    </source>
</evidence>
<keyword evidence="3" id="KW-1185">Reference proteome</keyword>
<protein>
    <submittedName>
        <fullName evidence="2">Uncharacterized protein</fullName>
    </submittedName>
</protein>
<name>A0ABP0H562_9DINO</name>
<gene>
    <name evidence="2" type="ORF">CCMP2556_LOCUS104</name>
</gene>
<dbReference type="Proteomes" id="UP001642484">
    <property type="component" value="Unassembled WGS sequence"/>
</dbReference>
<feature type="transmembrane region" description="Helical" evidence="1">
    <location>
        <begin position="37"/>
        <end position="54"/>
    </location>
</feature>
<organism evidence="2 3">
    <name type="scientific">Durusdinium trenchii</name>
    <dbReference type="NCBI Taxonomy" id="1381693"/>
    <lineage>
        <taxon>Eukaryota</taxon>
        <taxon>Sar</taxon>
        <taxon>Alveolata</taxon>
        <taxon>Dinophyceae</taxon>
        <taxon>Suessiales</taxon>
        <taxon>Symbiodiniaceae</taxon>
        <taxon>Durusdinium</taxon>
    </lineage>
</organism>
<proteinExistence type="predicted"/>
<sequence length="292" mass="32328">MFERQRGTLRDEKVVEHLVFDYLKCCSGTPVRNQFRCLAALAVAFVFTIFASVMSCDQWTFLAEGHGVVDQKLKKMGVEKARHSLGDDQRSVWGQVSQVLGSGEDFRIWPPGKMGTWIMQMVHVVFTVRGAIKFKGAHVTLRILQCATGSRESGSAQEVLLRKARALDDTLGDAFGEDEDTAGELELPRPAVQDPKVEDFSEQLKSSSEEFEKFRSSLRAQHGPLFRRYANLRNSERGVEGAKPHTSLLSQTVAAMVQLADLRQGPCDFPVVWALWAGVPGCQSGDCGTGTF</sequence>
<evidence type="ECO:0000313" key="2">
    <source>
        <dbReference type="EMBL" id="CAK8985360.1"/>
    </source>
</evidence>
<comment type="caution">
    <text evidence="2">The sequence shown here is derived from an EMBL/GenBank/DDBJ whole genome shotgun (WGS) entry which is preliminary data.</text>
</comment>
<accession>A0ABP0H562</accession>
<keyword evidence="1" id="KW-0472">Membrane</keyword>
<dbReference type="EMBL" id="CAXAMN010000001">
    <property type="protein sequence ID" value="CAK8985360.1"/>
    <property type="molecule type" value="Genomic_DNA"/>
</dbReference>
<evidence type="ECO:0000313" key="3">
    <source>
        <dbReference type="Proteomes" id="UP001642484"/>
    </source>
</evidence>
<keyword evidence="1" id="KW-0812">Transmembrane</keyword>
<keyword evidence="1" id="KW-1133">Transmembrane helix</keyword>
<reference evidence="2 3" key="1">
    <citation type="submission" date="2024-02" db="EMBL/GenBank/DDBJ databases">
        <authorList>
            <person name="Chen Y."/>
            <person name="Shah S."/>
            <person name="Dougan E. K."/>
            <person name="Thang M."/>
            <person name="Chan C."/>
        </authorList>
    </citation>
    <scope>NUCLEOTIDE SEQUENCE [LARGE SCALE GENOMIC DNA]</scope>
</reference>